<keyword evidence="4" id="KW-1003">Cell membrane</keyword>
<evidence type="ECO:0000256" key="8">
    <source>
        <dbReference type="ARBA" id="ARBA00022989"/>
    </source>
</evidence>
<keyword evidence="3 12" id="KW-0813">Transport</keyword>
<dbReference type="OMA" id="FQFTEWD"/>
<evidence type="ECO:0000256" key="6">
    <source>
        <dbReference type="ARBA" id="ARBA00022868"/>
    </source>
</evidence>
<evidence type="ECO:0000256" key="1">
    <source>
        <dbReference type="ARBA" id="ARBA00004610"/>
    </source>
</evidence>
<evidence type="ECO:0000256" key="5">
    <source>
        <dbReference type="ARBA" id="ARBA00022692"/>
    </source>
</evidence>
<keyword evidence="14" id="KW-1185">Reference proteome</keyword>
<evidence type="ECO:0000256" key="4">
    <source>
        <dbReference type="ARBA" id="ARBA00022475"/>
    </source>
</evidence>
<dbReference type="EnsemblMetazoa" id="SMAR008783-RA">
    <property type="protein sequence ID" value="SMAR008783-PA"/>
    <property type="gene ID" value="SMAR008783"/>
</dbReference>
<dbReference type="PhylomeDB" id="T1J585"/>
<gene>
    <name evidence="12" type="primary">inx</name>
</gene>
<name>T1J585_STRMM</name>
<dbReference type="InterPro" id="IPR000990">
    <property type="entry name" value="Innexin"/>
</dbReference>
<protein>
    <recommendedName>
        <fullName evidence="12">Innexin</fullName>
    </recommendedName>
</protein>
<dbReference type="PANTHER" id="PTHR11893:SF41">
    <property type="entry name" value="INNEXIN INX2"/>
    <property type="match status" value="1"/>
</dbReference>
<keyword evidence="9 12" id="KW-0406">Ion transport</keyword>
<keyword evidence="6" id="KW-0303">Gap junction</keyword>
<keyword evidence="7" id="KW-0965">Cell junction</keyword>
<evidence type="ECO:0000256" key="7">
    <source>
        <dbReference type="ARBA" id="ARBA00022949"/>
    </source>
</evidence>
<feature type="transmembrane region" description="Helical" evidence="12">
    <location>
        <begin position="103"/>
        <end position="124"/>
    </location>
</feature>
<evidence type="ECO:0000256" key="10">
    <source>
        <dbReference type="ARBA" id="ARBA00023136"/>
    </source>
</evidence>
<dbReference type="PANTHER" id="PTHR11893">
    <property type="entry name" value="INNEXIN"/>
    <property type="match status" value="1"/>
</dbReference>
<evidence type="ECO:0000256" key="11">
    <source>
        <dbReference type="ARBA" id="ARBA00023303"/>
    </source>
</evidence>
<dbReference type="STRING" id="126957.T1J585"/>
<feature type="transmembrane region" description="Helical" evidence="12">
    <location>
        <begin position="172"/>
        <end position="193"/>
    </location>
</feature>
<dbReference type="GO" id="GO:0005921">
    <property type="term" value="C:gap junction"/>
    <property type="evidence" value="ECO:0007669"/>
    <property type="project" value="UniProtKB-SubCell"/>
</dbReference>
<dbReference type="eggNOG" id="ENOG502QR27">
    <property type="taxonomic scope" value="Eukaryota"/>
</dbReference>
<keyword evidence="10 12" id="KW-0472">Membrane</keyword>
<reference evidence="13" key="2">
    <citation type="submission" date="2015-02" db="UniProtKB">
        <authorList>
            <consortium name="EnsemblMetazoa"/>
        </authorList>
    </citation>
    <scope>IDENTIFICATION</scope>
</reference>
<evidence type="ECO:0000256" key="9">
    <source>
        <dbReference type="ARBA" id="ARBA00023065"/>
    </source>
</evidence>
<dbReference type="PRINTS" id="PR01262">
    <property type="entry name" value="INNEXIN"/>
</dbReference>
<dbReference type="AlphaFoldDB" id="T1J585"/>
<dbReference type="Pfam" id="PF00876">
    <property type="entry name" value="Innexin"/>
    <property type="match status" value="1"/>
</dbReference>
<dbReference type="GO" id="GO:0007602">
    <property type="term" value="P:phototransduction"/>
    <property type="evidence" value="ECO:0007669"/>
    <property type="project" value="TreeGrafter"/>
</dbReference>
<evidence type="ECO:0000313" key="14">
    <source>
        <dbReference type="Proteomes" id="UP000014500"/>
    </source>
</evidence>
<accession>T1J585</accession>
<evidence type="ECO:0000256" key="3">
    <source>
        <dbReference type="ARBA" id="ARBA00022448"/>
    </source>
</evidence>
<reference evidence="14" key="1">
    <citation type="submission" date="2011-05" db="EMBL/GenBank/DDBJ databases">
        <authorList>
            <person name="Richards S.R."/>
            <person name="Qu J."/>
            <person name="Jiang H."/>
            <person name="Jhangiani S.N."/>
            <person name="Agravi P."/>
            <person name="Goodspeed R."/>
            <person name="Gross S."/>
            <person name="Mandapat C."/>
            <person name="Jackson L."/>
            <person name="Mathew T."/>
            <person name="Pu L."/>
            <person name="Thornton R."/>
            <person name="Saada N."/>
            <person name="Wilczek-Boney K.B."/>
            <person name="Lee S."/>
            <person name="Kovar C."/>
            <person name="Wu Y."/>
            <person name="Scherer S.E."/>
            <person name="Worley K.C."/>
            <person name="Muzny D.M."/>
            <person name="Gibbs R."/>
        </authorList>
    </citation>
    <scope>NUCLEOTIDE SEQUENCE</scope>
    <source>
        <strain evidence="14">Brora</strain>
    </source>
</reference>
<organism evidence="13 14">
    <name type="scientific">Strigamia maritima</name>
    <name type="common">European centipede</name>
    <name type="synonym">Geophilus maritimus</name>
    <dbReference type="NCBI Taxonomy" id="126957"/>
    <lineage>
        <taxon>Eukaryota</taxon>
        <taxon>Metazoa</taxon>
        <taxon>Ecdysozoa</taxon>
        <taxon>Arthropoda</taxon>
        <taxon>Myriapoda</taxon>
        <taxon>Chilopoda</taxon>
        <taxon>Pleurostigmophora</taxon>
        <taxon>Geophilomorpha</taxon>
        <taxon>Linotaeniidae</taxon>
        <taxon>Strigamia</taxon>
    </lineage>
</organism>
<dbReference type="EMBL" id="JH431854">
    <property type="status" value="NOT_ANNOTATED_CDS"/>
    <property type="molecule type" value="Genomic_DNA"/>
</dbReference>
<dbReference type="GO" id="GO:0005243">
    <property type="term" value="F:gap junction channel activity"/>
    <property type="evidence" value="ECO:0007669"/>
    <property type="project" value="TreeGrafter"/>
</dbReference>
<evidence type="ECO:0000256" key="2">
    <source>
        <dbReference type="ARBA" id="ARBA00004651"/>
    </source>
</evidence>
<evidence type="ECO:0000256" key="12">
    <source>
        <dbReference type="RuleBase" id="RU010713"/>
    </source>
</evidence>
<comment type="similarity">
    <text evidence="12">Belongs to the pannexin family.</text>
</comment>
<feature type="transmembrane region" description="Helical" evidence="12">
    <location>
        <begin position="262"/>
        <end position="283"/>
    </location>
</feature>
<sequence>MSLLKSLPLTTVKKSVRIDNFIFHLHYRITAVLLTAASLLITSKEHFGKPINCGPPPPSLTQELIENFCRTRSTFTLVNSQFNDPHLGVNTVQEDTPIIYHKYYQWVWLVLSLQAAMFYFPHYVWKTIDNGRMSCMVKGLTNPLCDKKSMDAKIAILSQYVLRNWNKLNKWAYTYFMCEILNFLNVIGQIYMIDAFLGGGFMTYGLRVLEYGFLDEEYRNDSMVVVFPRVTKCSFQSFGMSGDVQVHDAICVLPLNVVNEKIYVVLWFWLVLLAVPSGFVLVYRSRRMYLMQAGVGDWLFLSLLGKNVDGLVLDMLLEEVEVQKSKSFHSIFIS</sequence>
<evidence type="ECO:0000313" key="13">
    <source>
        <dbReference type="EnsemblMetazoa" id="SMAR008783-PA"/>
    </source>
</evidence>
<dbReference type="HOGENOM" id="CLU_035763_1_1_1"/>
<keyword evidence="11 12" id="KW-0407">Ion channel</keyword>
<comment type="subcellular location">
    <subcellularLocation>
        <location evidence="1">Cell junction</location>
        <location evidence="1">Gap junction</location>
    </subcellularLocation>
    <subcellularLocation>
        <location evidence="2 12">Cell membrane</location>
        <topology evidence="2 12">Multi-pass membrane protein</topology>
    </subcellularLocation>
</comment>
<keyword evidence="8 12" id="KW-1133">Transmembrane helix</keyword>
<comment type="function">
    <text evidence="12">Structural component of the gap junctions.</text>
</comment>
<feature type="transmembrane region" description="Helical" evidence="12">
    <location>
        <begin position="21"/>
        <end position="41"/>
    </location>
</feature>
<dbReference type="GO" id="GO:0005886">
    <property type="term" value="C:plasma membrane"/>
    <property type="evidence" value="ECO:0007669"/>
    <property type="project" value="UniProtKB-SubCell"/>
</dbReference>
<dbReference type="PROSITE" id="PS51013">
    <property type="entry name" value="PANNEXIN"/>
    <property type="match status" value="1"/>
</dbReference>
<dbReference type="Proteomes" id="UP000014500">
    <property type="component" value="Unassembled WGS sequence"/>
</dbReference>
<proteinExistence type="inferred from homology"/>
<keyword evidence="5 12" id="KW-0812">Transmembrane</keyword>
<dbReference type="GO" id="GO:0034220">
    <property type="term" value="P:monoatomic ion transmembrane transport"/>
    <property type="evidence" value="ECO:0007669"/>
    <property type="project" value="UniProtKB-KW"/>
</dbReference>